<dbReference type="EMBL" id="WJYA01000004">
    <property type="protein sequence ID" value="MTE26720.1"/>
    <property type="molecule type" value="Genomic_DNA"/>
</dbReference>
<dbReference type="InterPro" id="IPR013785">
    <property type="entry name" value="Aldolase_TIM"/>
</dbReference>
<accession>A0A7K1GBQ1</accession>
<comment type="similarity">
    <text evidence="9 10">Belongs to the TrpA family.</text>
</comment>
<dbReference type="GO" id="GO:0004834">
    <property type="term" value="F:tryptophan synthase activity"/>
    <property type="evidence" value="ECO:0007669"/>
    <property type="project" value="UniProtKB-UniRule"/>
</dbReference>
<evidence type="ECO:0000256" key="2">
    <source>
        <dbReference type="ARBA" id="ARBA00004733"/>
    </source>
</evidence>
<organism evidence="11 12">
    <name type="scientific">Winogradskyella ouciana</name>
    <dbReference type="NCBI Taxonomy" id="2608631"/>
    <lineage>
        <taxon>Bacteria</taxon>
        <taxon>Pseudomonadati</taxon>
        <taxon>Bacteroidota</taxon>
        <taxon>Flavobacteriia</taxon>
        <taxon>Flavobacteriales</taxon>
        <taxon>Flavobacteriaceae</taxon>
        <taxon>Winogradskyella</taxon>
    </lineage>
</organism>
<keyword evidence="6 9" id="KW-0057">Aromatic amino acid biosynthesis</keyword>
<comment type="catalytic activity">
    <reaction evidence="8 9">
        <text>(1S,2R)-1-C-(indol-3-yl)glycerol 3-phosphate + L-serine = D-glyceraldehyde 3-phosphate + L-tryptophan + H2O</text>
        <dbReference type="Rhea" id="RHEA:10532"/>
        <dbReference type="ChEBI" id="CHEBI:15377"/>
        <dbReference type="ChEBI" id="CHEBI:33384"/>
        <dbReference type="ChEBI" id="CHEBI:57912"/>
        <dbReference type="ChEBI" id="CHEBI:58866"/>
        <dbReference type="ChEBI" id="CHEBI:59776"/>
        <dbReference type="EC" id="4.2.1.20"/>
    </reaction>
</comment>
<dbReference type="NCBIfam" id="TIGR00262">
    <property type="entry name" value="trpA"/>
    <property type="match status" value="1"/>
</dbReference>
<dbReference type="PROSITE" id="PS00167">
    <property type="entry name" value="TRP_SYNTHASE_ALPHA"/>
    <property type="match status" value="1"/>
</dbReference>
<dbReference type="SUPFAM" id="SSF51366">
    <property type="entry name" value="Ribulose-phoshate binding barrel"/>
    <property type="match status" value="1"/>
</dbReference>
<comment type="subunit">
    <text evidence="3 9">Tetramer of two alpha and two beta chains.</text>
</comment>
<evidence type="ECO:0000256" key="1">
    <source>
        <dbReference type="ARBA" id="ARBA00003365"/>
    </source>
</evidence>
<evidence type="ECO:0000256" key="6">
    <source>
        <dbReference type="ARBA" id="ARBA00023141"/>
    </source>
</evidence>
<dbReference type="FunFam" id="3.20.20.70:FF:000037">
    <property type="entry name" value="Tryptophan synthase alpha chain"/>
    <property type="match status" value="1"/>
</dbReference>
<dbReference type="PANTHER" id="PTHR43406:SF1">
    <property type="entry name" value="TRYPTOPHAN SYNTHASE ALPHA CHAIN, CHLOROPLASTIC"/>
    <property type="match status" value="1"/>
</dbReference>
<dbReference type="Pfam" id="PF00290">
    <property type="entry name" value="Trp_syntA"/>
    <property type="match status" value="1"/>
</dbReference>
<comment type="function">
    <text evidence="1 9">The alpha subunit is responsible for the aldol cleavage of indoleglycerol phosphate to indole and glyceraldehyde 3-phosphate.</text>
</comment>
<evidence type="ECO:0000256" key="10">
    <source>
        <dbReference type="RuleBase" id="RU003662"/>
    </source>
</evidence>
<gene>
    <name evidence="9" type="primary">trpA</name>
    <name evidence="11" type="ORF">F1003_07215</name>
</gene>
<name>A0A7K1GBQ1_9FLAO</name>
<dbReference type="RefSeq" id="WP_155088530.1">
    <property type="nucleotide sequence ID" value="NZ_WJYA01000004.1"/>
</dbReference>
<evidence type="ECO:0000256" key="9">
    <source>
        <dbReference type="HAMAP-Rule" id="MF_00131"/>
    </source>
</evidence>
<dbReference type="GO" id="GO:0005829">
    <property type="term" value="C:cytosol"/>
    <property type="evidence" value="ECO:0007669"/>
    <property type="project" value="TreeGrafter"/>
</dbReference>
<dbReference type="InterPro" id="IPR011060">
    <property type="entry name" value="RibuloseP-bd_barrel"/>
</dbReference>
<feature type="active site" description="Proton acceptor" evidence="9">
    <location>
        <position position="63"/>
    </location>
</feature>
<evidence type="ECO:0000313" key="11">
    <source>
        <dbReference type="EMBL" id="MTE26720.1"/>
    </source>
</evidence>
<reference evidence="11 12" key="1">
    <citation type="submission" date="2019-11" db="EMBL/GenBank/DDBJ databases">
        <title>Winogradskyella ouciana sp. nov., isolated from the hadal seawater of the Mariana Trench.</title>
        <authorList>
            <person name="Liu R."/>
        </authorList>
    </citation>
    <scope>NUCLEOTIDE SEQUENCE [LARGE SCALE GENOMIC DNA]</scope>
    <source>
        <strain evidence="11 12">ZXX205</strain>
    </source>
</reference>
<evidence type="ECO:0000256" key="4">
    <source>
        <dbReference type="ARBA" id="ARBA00022605"/>
    </source>
</evidence>
<dbReference type="UniPathway" id="UPA00035">
    <property type="reaction ID" value="UER00044"/>
</dbReference>
<dbReference type="EC" id="4.2.1.20" evidence="9"/>
<protein>
    <recommendedName>
        <fullName evidence="9">Tryptophan synthase alpha chain</fullName>
        <ecNumber evidence="9">4.2.1.20</ecNumber>
    </recommendedName>
</protein>
<sequence length="264" mass="29127">MNRIIQKLKEDNLPDGKTGKLLSIYFTAGYPNIDDTVTIIQNLEKSGVDMIEIGLPFSDPLADGPTIQASSTAALKNGMTTELLFEQLKDIRQTVSIPLIIMGYFNPILQYGVEEFCKKCKETGIDGLIIPDLPVDVYHSEYKETFEKYGLINVFLITPQTSDERIRYIDSVSDGFIYMVSSASTTGAKTGFGDTQTEYFERIANMNLKNPQIVGFGISNNETFTQATKYAKGAIIGSAFIKHLTNNGAETIASFVNPIIATEN</sequence>
<dbReference type="PANTHER" id="PTHR43406">
    <property type="entry name" value="TRYPTOPHAN SYNTHASE, ALPHA CHAIN"/>
    <property type="match status" value="1"/>
</dbReference>
<keyword evidence="4 9" id="KW-0028">Amino-acid biosynthesis</keyword>
<dbReference type="AlphaFoldDB" id="A0A7K1GBQ1"/>
<comment type="caution">
    <text evidence="11">The sequence shown here is derived from an EMBL/GenBank/DDBJ whole genome shotgun (WGS) entry which is preliminary data.</text>
</comment>
<evidence type="ECO:0000313" key="12">
    <source>
        <dbReference type="Proteomes" id="UP000447545"/>
    </source>
</evidence>
<keyword evidence="12" id="KW-1185">Reference proteome</keyword>
<dbReference type="Proteomes" id="UP000447545">
    <property type="component" value="Unassembled WGS sequence"/>
</dbReference>
<proteinExistence type="inferred from homology"/>
<keyword evidence="7 9" id="KW-0456">Lyase</keyword>
<comment type="pathway">
    <text evidence="2 9">Amino-acid biosynthesis; L-tryptophan biosynthesis; L-tryptophan from chorismate: step 5/5.</text>
</comment>
<evidence type="ECO:0000256" key="5">
    <source>
        <dbReference type="ARBA" id="ARBA00022822"/>
    </source>
</evidence>
<keyword evidence="5 9" id="KW-0822">Tryptophan biosynthesis</keyword>
<dbReference type="InterPro" id="IPR002028">
    <property type="entry name" value="Trp_synthase_suA"/>
</dbReference>
<dbReference type="HAMAP" id="MF_00131">
    <property type="entry name" value="Trp_synth_alpha"/>
    <property type="match status" value="1"/>
</dbReference>
<evidence type="ECO:0000256" key="8">
    <source>
        <dbReference type="ARBA" id="ARBA00049047"/>
    </source>
</evidence>
<evidence type="ECO:0000256" key="7">
    <source>
        <dbReference type="ARBA" id="ARBA00023239"/>
    </source>
</evidence>
<dbReference type="CDD" id="cd04724">
    <property type="entry name" value="Tryptophan_synthase_alpha"/>
    <property type="match status" value="1"/>
</dbReference>
<dbReference type="InterPro" id="IPR018204">
    <property type="entry name" value="Trp_synthase_alpha_AS"/>
</dbReference>
<feature type="active site" description="Proton acceptor" evidence="9">
    <location>
        <position position="52"/>
    </location>
</feature>
<evidence type="ECO:0000256" key="3">
    <source>
        <dbReference type="ARBA" id="ARBA00011270"/>
    </source>
</evidence>
<dbReference type="Gene3D" id="3.20.20.70">
    <property type="entry name" value="Aldolase class I"/>
    <property type="match status" value="1"/>
</dbReference>